<keyword evidence="3 6" id="KW-0223">Dioxygenase</keyword>
<evidence type="ECO:0000256" key="3">
    <source>
        <dbReference type="ARBA" id="ARBA00022964"/>
    </source>
</evidence>
<dbReference type="EC" id="1.13.11.20" evidence="6"/>
<dbReference type="CDD" id="cd10548">
    <property type="entry name" value="cupin_CDO"/>
    <property type="match status" value="1"/>
</dbReference>
<dbReference type="SUPFAM" id="SSF51182">
    <property type="entry name" value="RmlC-like cupins"/>
    <property type="match status" value="1"/>
</dbReference>
<dbReference type="Pfam" id="PF05995">
    <property type="entry name" value="CDO_I"/>
    <property type="match status" value="1"/>
</dbReference>
<accession>A0ABS4J4M6</accession>
<dbReference type="InterPro" id="IPR010300">
    <property type="entry name" value="CDO_1"/>
</dbReference>
<proteinExistence type="inferred from homology"/>
<dbReference type="InterPro" id="IPR014710">
    <property type="entry name" value="RmlC-like_jellyroll"/>
</dbReference>
<keyword evidence="2" id="KW-0479">Metal-binding</keyword>
<name>A0ABS4J4M6_9BACL</name>
<reference evidence="6 7" key="1">
    <citation type="submission" date="2021-03" db="EMBL/GenBank/DDBJ databases">
        <title>Genomic Encyclopedia of Type Strains, Phase IV (KMG-IV): sequencing the most valuable type-strain genomes for metagenomic binning, comparative biology and taxonomic classification.</title>
        <authorList>
            <person name="Goeker M."/>
        </authorList>
    </citation>
    <scope>NUCLEOTIDE SEQUENCE [LARGE SCALE GENOMIC DNA]</scope>
    <source>
        <strain evidence="6 7">DSM 26048</strain>
    </source>
</reference>
<dbReference type="PANTHER" id="PTHR12918:SF1">
    <property type="entry name" value="CYSTEINE DIOXYGENASE TYPE 1"/>
    <property type="match status" value="1"/>
</dbReference>
<comment type="similarity">
    <text evidence="1">Belongs to the cysteine dioxygenase family.</text>
</comment>
<evidence type="ECO:0000313" key="7">
    <source>
        <dbReference type="Proteomes" id="UP001519287"/>
    </source>
</evidence>
<dbReference type="InterPro" id="IPR011051">
    <property type="entry name" value="RmlC_Cupin_sf"/>
</dbReference>
<comment type="caution">
    <text evidence="6">The sequence shown here is derived from an EMBL/GenBank/DDBJ whole genome shotgun (WGS) entry which is preliminary data.</text>
</comment>
<evidence type="ECO:0000256" key="5">
    <source>
        <dbReference type="ARBA" id="ARBA00023004"/>
    </source>
</evidence>
<dbReference type="RefSeq" id="WP_209976620.1">
    <property type="nucleotide sequence ID" value="NZ_JAGGLB010000028.1"/>
</dbReference>
<evidence type="ECO:0000256" key="4">
    <source>
        <dbReference type="ARBA" id="ARBA00023002"/>
    </source>
</evidence>
<keyword evidence="5" id="KW-0408">Iron</keyword>
<evidence type="ECO:0000256" key="1">
    <source>
        <dbReference type="ARBA" id="ARBA00006622"/>
    </source>
</evidence>
<evidence type="ECO:0000313" key="6">
    <source>
        <dbReference type="EMBL" id="MBP1994792.1"/>
    </source>
</evidence>
<evidence type="ECO:0000256" key="2">
    <source>
        <dbReference type="ARBA" id="ARBA00022723"/>
    </source>
</evidence>
<keyword evidence="4 6" id="KW-0560">Oxidoreductase</keyword>
<dbReference type="Proteomes" id="UP001519287">
    <property type="component" value="Unassembled WGS sequence"/>
</dbReference>
<keyword evidence="7" id="KW-1185">Reference proteome</keyword>
<sequence length="163" mass="18102">MELISRLEQEFRTLENPTIEQIKGLFNSLSDLLKQAPKYSSDPGSLPYSRKTLFRNDAVEAVVVQIPAGRATAIHGHGNSIGCVFVIEGEFMNTTYLTDKYGYPVQAGQCTVKTGETLIVPAGLIHQMSNTGREAMISVHVYSPPLHNMMTYFPYSEVLDFVI</sequence>
<dbReference type="PANTHER" id="PTHR12918">
    <property type="entry name" value="CYSTEINE DIOXYGENASE"/>
    <property type="match status" value="1"/>
</dbReference>
<dbReference type="Gene3D" id="2.60.120.10">
    <property type="entry name" value="Jelly Rolls"/>
    <property type="match status" value="1"/>
</dbReference>
<dbReference type="EMBL" id="JAGGLB010000028">
    <property type="protein sequence ID" value="MBP1994792.1"/>
    <property type="molecule type" value="Genomic_DNA"/>
</dbReference>
<gene>
    <name evidence="6" type="ORF">J2Z66_006432</name>
</gene>
<dbReference type="GO" id="GO:0017172">
    <property type="term" value="F:cysteine dioxygenase activity"/>
    <property type="evidence" value="ECO:0007669"/>
    <property type="project" value="UniProtKB-EC"/>
</dbReference>
<organism evidence="6 7">
    <name type="scientific">Paenibacillus eucommiae</name>
    <dbReference type="NCBI Taxonomy" id="1355755"/>
    <lineage>
        <taxon>Bacteria</taxon>
        <taxon>Bacillati</taxon>
        <taxon>Bacillota</taxon>
        <taxon>Bacilli</taxon>
        <taxon>Bacillales</taxon>
        <taxon>Paenibacillaceae</taxon>
        <taxon>Paenibacillus</taxon>
    </lineage>
</organism>
<protein>
    <submittedName>
        <fullName evidence="6">Cysteine dioxygenase</fullName>
        <ecNumber evidence="6">1.13.11.20</ecNumber>
    </submittedName>
</protein>